<protein>
    <submittedName>
        <fullName evidence="2">Uncharacterized protein</fullName>
    </submittedName>
</protein>
<name>A0A2N0NTY0_9GLOM</name>
<accession>A0A2N0NTY0</accession>
<organism evidence="2 3">
    <name type="scientific">Rhizophagus irregularis</name>
    <dbReference type="NCBI Taxonomy" id="588596"/>
    <lineage>
        <taxon>Eukaryota</taxon>
        <taxon>Fungi</taxon>
        <taxon>Fungi incertae sedis</taxon>
        <taxon>Mucoromycota</taxon>
        <taxon>Glomeromycotina</taxon>
        <taxon>Glomeromycetes</taxon>
        <taxon>Glomerales</taxon>
        <taxon>Glomeraceae</taxon>
        <taxon>Rhizophagus</taxon>
    </lineage>
</organism>
<dbReference type="EMBL" id="LLXJ01002850">
    <property type="protein sequence ID" value="PKB98036.1"/>
    <property type="molecule type" value="Genomic_DNA"/>
</dbReference>
<dbReference type="VEuPathDB" id="FungiDB:RhiirA1_479531"/>
<dbReference type="VEuPathDB" id="FungiDB:FUN_006144"/>
<evidence type="ECO:0000313" key="2">
    <source>
        <dbReference type="EMBL" id="PKB98036.1"/>
    </source>
</evidence>
<proteinExistence type="predicted"/>
<dbReference type="AlphaFoldDB" id="A0A2N0NTY0"/>
<reference evidence="2 3" key="2">
    <citation type="submission" date="2017-09" db="EMBL/GenBank/DDBJ databases">
        <title>Extensive intraspecific genome diversity in a model arbuscular mycorrhizal fungus.</title>
        <authorList>
            <person name="Chen E.C."/>
            <person name="Morin E."/>
            <person name="Beaudet D."/>
            <person name="Noel J."/>
            <person name="Ndikumana S."/>
            <person name="Charron P."/>
            <person name="St-Onge C."/>
            <person name="Giorgi J."/>
            <person name="Grigoriev I.V."/>
            <person name="Roux C."/>
            <person name="Martin F.M."/>
            <person name="Corradi N."/>
        </authorList>
    </citation>
    <scope>NUCLEOTIDE SEQUENCE [LARGE SCALE GENOMIC DNA]</scope>
    <source>
        <strain evidence="2 3">A5</strain>
    </source>
</reference>
<dbReference type="Proteomes" id="UP000232722">
    <property type="component" value="Unassembled WGS sequence"/>
</dbReference>
<reference evidence="2 3" key="1">
    <citation type="submission" date="2016-04" db="EMBL/GenBank/DDBJ databases">
        <title>Genome analyses suggest a sexual origin of heterokaryosis in a supposedly ancient asexual fungus.</title>
        <authorList>
            <person name="Ropars J."/>
            <person name="Sedzielewska K."/>
            <person name="Noel J."/>
            <person name="Charron P."/>
            <person name="Farinelli L."/>
            <person name="Marton T."/>
            <person name="Kruger M."/>
            <person name="Pelin A."/>
            <person name="Brachmann A."/>
            <person name="Corradi N."/>
        </authorList>
    </citation>
    <scope>NUCLEOTIDE SEQUENCE [LARGE SCALE GENOMIC DNA]</scope>
    <source>
        <strain evidence="2 3">A5</strain>
    </source>
</reference>
<evidence type="ECO:0000256" key="1">
    <source>
        <dbReference type="SAM" id="MobiDB-lite"/>
    </source>
</evidence>
<gene>
    <name evidence="2" type="ORF">RhiirA5_466132</name>
</gene>
<comment type="caution">
    <text evidence="2">The sequence shown here is derived from an EMBL/GenBank/DDBJ whole genome shotgun (WGS) entry which is preliminary data.</text>
</comment>
<sequence>GVTKNYLFLKESDEKKIFLKGVTKKKEKFRKNNKNKTREKRKKGKDRKEDWKIKFIKGSLMDIFLAVDEGLEEEQDSNKDYSNWQNNVLHIQSTTIISSSFSKVIDELKVFVSLPIQKINYKEMELAFNYDAKILDQFHINDEQLQDWSFAKDFIENQEICQITF</sequence>
<feature type="non-terminal residue" evidence="2">
    <location>
        <position position="1"/>
    </location>
</feature>
<evidence type="ECO:0000313" key="3">
    <source>
        <dbReference type="Proteomes" id="UP000232722"/>
    </source>
</evidence>
<feature type="region of interest" description="Disordered" evidence="1">
    <location>
        <begin position="26"/>
        <end position="45"/>
    </location>
</feature>